<dbReference type="EMBL" id="FNAY01000001">
    <property type="protein sequence ID" value="SDE29812.1"/>
    <property type="molecule type" value="Genomic_DNA"/>
</dbReference>
<keyword evidence="1" id="KW-1133">Transmembrane helix</keyword>
<accession>A0A1G7BS92</accession>
<feature type="transmembrane region" description="Helical" evidence="1">
    <location>
        <begin position="48"/>
        <end position="69"/>
    </location>
</feature>
<protein>
    <submittedName>
        <fullName evidence="2">Uncharacterized protein</fullName>
    </submittedName>
</protein>
<name>A0A1G7BS92_RHOCA</name>
<dbReference type="OrthoDB" id="7866534at2"/>
<dbReference type="RefSeq" id="WP_074552372.1">
    <property type="nucleotide sequence ID" value="NZ_CP119563.1"/>
</dbReference>
<keyword evidence="1" id="KW-0812">Transmembrane</keyword>
<organism evidence="2 3">
    <name type="scientific">Rhodobacter capsulatus</name>
    <name type="common">Rhodopseudomonas capsulata</name>
    <dbReference type="NCBI Taxonomy" id="1061"/>
    <lineage>
        <taxon>Bacteria</taxon>
        <taxon>Pseudomonadati</taxon>
        <taxon>Pseudomonadota</taxon>
        <taxon>Alphaproteobacteria</taxon>
        <taxon>Rhodobacterales</taxon>
        <taxon>Rhodobacter group</taxon>
        <taxon>Rhodobacter</taxon>
    </lineage>
</organism>
<dbReference type="AlphaFoldDB" id="A0A1G7BS92"/>
<gene>
    <name evidence="2" type="ORF">SAMN04244550_00052</name>
</gene>
<keyword evidence="1" id="KW-0472">Membrane</keyword>
<evidence type="ECO:0000313" key="3">
    <source>
        <dbReference type="Proteomes" id="UP000183812"/>
    </source>
</evidence>
<sequence>MRRSINADFEDRLARIDRIHAAGGAFEASGALGRAYFDSHRPKERRRFPWRAVAMLLLGMLLFKGAILAQVGPETYARRVEVLWQGSALEQAGAWVLQADAPTRFIAAQLRALLF</sequence>
<proteinExistence type="predicted"/>
<evidence type="ECO:0000313" key="2">
    <source>
        <dbReference type="EMBL" id="SDE29812.1"/>
    </source>
</evidence>
<dbReference type="Proteomes" id="UP000183812">
    <property type="component" value="Unassembled WGS sequence"/>
</dbReference>
<evidence type="ECO:0000256" key="1">
    <source>
        <dbReference type="SAM" id="Phobius"/>
    </source>
</evidence>
<reference evidence="2 3" key="1">
    <citation type="submission" date="2016-10" db="EMBL/GenBank/DDBJ databases">
        <authorList>
            <person name="de Groot N.N."/>
        </authorList>
    </citation>
    <scope>NUCLEOTIDE SEQUENCE [LARGE SCALE GENOMIC DNA]</scope>
    <source>
        <strain evidence="3">DSM 938 / 37b4</strain>
    </source>
</reference>